<dbReference type="AlphaFoldDB" id="A0A3M0FUJ6"/>
<dbReference type="InterPro" id="IPR050087">
    <property type="entry name" value="AON_synthase_class-II"/>
</dbReference>
<dbReference type="PANTHER" id="PTHR13693:SF77">
    <property type="entry name" value="8-AMINO-7-OXONONANOATE SYNTHASE"/>
    <property type="match status" value="1"/>
</dbReference>
<dbReference type="PROSITE" id="PS00599">
    <property type="entry name" value="AA_TRANSFER_CLASS_2"/>
    <property type="match status" value="1"/>
</dbReference>
<dbReference type="Proteomes" id="UP000281985">
    <property type="component" value="Unassembled WGS sequence"/>
</dbReference>
<evidence type="ECO:0000313" key="8">
    <source>
        <dbReference type="EMBL" id="RMB56460.1"/>
    </source>
</evidence>
<comment type="pathway">
    <text evidence="2">Lipid metabolism.</text>
</comment>
<evidence type="ECO:0000256" key="4">
    <source>
        <dbReference type="ARBA" id="ARBA00022679"/>
    </source>
</evidence>
<evidence type="ECO:0000259" key="7">
    <source>
        <dbReference type="Pfam" id="PF00155"/>
    </source>
</evidence>
<dbReference type="PANTHER" id="PTHR13693">
    <property type="entry name" value="CLASS II AMINOTRANSFERASE/8-AMINO-7-OXONONANOATE SYNTHASE"/>
    <property type="match status" value="1"/>
</dbReference>
<dbReference type="EMBL" id="REFV01000017">
    <property type="protein sequence ID" value="RMB56460.1"/>
    <property type="molecule type" value="Genomic_DNA"/>
</dbReference>
<name>A0A3M0FUJ6_9FLAO</name>
<feature type="domain" description="Aminotransferase class I/classII large" evidence="7">
    <location>
        <begin position="28"/>
        <end position="414"/>
    </location>
</feature>
<comment type="caution">
    <text evidence="8">The sequence shown here is derived from an EMBL/GenBank/DDBJ whole genome shotgun (WGS) entry which is preliminary data.</text>
</comment>
<dbReference type="OrthoDB" id="9807157at2"/>
<protein>
    <submittedName>
        <fullName evidence="8">8-amino-7-oxononanoate synthase</fullName>
    </submittedName>
</protein>
<comment type="cofactor">
    <cofactor evidence="1 6">
        <name>pyridoxal 5'-phosphate</name>
        <dbReference type="ChEBI" id="CHEBI:597326"/>
    </cofactor>
</comment>
<keyword evidence="9" id="KW-1185">Reference proteome</keyword>
<evidence type="ECO:0000256" key="6">
    <source>
        <dbReference type="RuleBase" id="RU003693"/>
    </source>
</evidence>
<dbReference type="InterPro" id="IPR015422">
    <property type="entry name" value="PyrdxlP-dep_Trfase_small"/>
</dbReference>
<dbReference type="GO" id="GO:0016740">
    <property type="term" value="F:transferase activity"/>
    <property type="evidence" value="ECO:0007669"/>
    <property type="project" value="UniProtKB-KW"/>
</dbReference>
<sequence length="418" mass="45780">MLPHKLQHKLQQRTEDNSLRELTEPSGLIDFSSNDYLGFSSDSVTSTALSTSFAKAISKKTQDILHKNGLSSNGATGSRLLTGNHKLYALAESAIASFHESEAALIFNSGYDANIGFFQSVPQRGDLIIYDEYIHASIRDGIQMSLARGYKFKHNDVAHLDTTISRLREMHHLNDTATNAEIYVVTESVFSMDGDTPDLKTIIEICKKHRVHLIVDEAHAVGVMGESGEGVVQSLGLQGDVFARVVTFGKALGAHGAAILGSEELKGYLVNFARSLIYTTALPPHSVATIMAGYEQLVASAEGAKQSAAIQNQVESKAKQPAAIKKLQTLINHFNTQLRTQNLTSHFIPSTSAIHCAVIQDVEKVKALSQELEKQGFNVKPILSPTVPKGQERLRICLHAFNTEEEIERLLSIIKEHI</sequence>
<dbReference type="InterPro" id="IPR001917">
    <property type="entry name" value="Aminotrans_II_pyridoxalP_BS"/>
</dbReference>
<keyword evidence="5 6" id="KW-0663">Pyridoxal phosphate</keyword>
<proteinExistence type="inferred from homology"/>
<dbReference type="SUPFAM" id="SSF53383">
    <property type="entry name" value="PLP-dependent transferases"/>
    <property type="match status" value="1"/>
</dbReference>
<dbReference type="Gene3D" id="3.40.640.10">
    <property type="entry name" value="Type I PLP-dependent aspartate aminotransferase-like (Major domain)"/>
    <property type="match status" value="1"/>
</dbReference>
<evidence type="ECO:0000313" key="9">
    <source>
        <dbReference type="Proteomes" id="UP000281985"/>
    </source>
</evidence>
<reference evidence="8 9" key="1">
    <citation type="submission" date="2018-10" db="EMBL/GenBank/DDBJ databases">
        <title>Dokdonia luteus sp. nov., isolated from sea water.</title>
        <authorList>
            <person name="Zhou L.Y."/>
            <person name="Du Z.J."/>
        </authorList>
    </citation>
    <scope>NUCLEOTIDE SEQUENCE [LARGE SCALE GENOMIC DNA]</scope>
    <source>
        <strain evidence="8 9">SH27</strain>
    </source>
</reference>
<dbReference type="Pfam" id="PF00155">
    <property type="entry name" value="Aminotran_1_2"/>
    <property type="match status" value="1"/>
</dbReference>
<comment type="similarity">
    <text evidence="3">Belongs to the class-II pyridoxal-phosphate-dependent aminotransferase family. BioF subfamily.</text>
</comment>
<dbReference type="InterPro" id="IPR015424">
    <property type="entry name" value="PyrdxlP-dep_Trfase"/>
</dbReference>
<evidence type="ECO:0000256" key="3">
    <source>
        <dbReference type="ARBA" id="ARBA00010008"/>
    </source>
</evidence>
<dbReference type="GO" id="GO:0009102">
    <property type="term" value="P:biotin biosynthetic process"/>
    <property type="evidence" value="ECO:0007669"/>
    <property type="project" value="TreeGrafter"/>
</dbReference>
<accession>A0A3M0FUJ6</accession>
<dbReference type="Gene3D" id="3.90.1150.10">
    <property type="entry name" value="Aspartate Aminotransferase, domain 1"/>
    <property type="match status" value="1"/>
</dbReference>
<evidence type="ECO:0000256" key="1">
    <source>
        <dbReference type="ARBA" id="ARBA00001933"/>
    </source>
</evidence>
<dbReference type="InterPro" id="IPR004839">
    <property type="entry name" value="Aminotransferase_I/II_large"/>
</dbReference>
<organism evidence="8 9">
    <name type="scientific">Dokdonia sinensis</name>
    <dbReference type="NCBI Taxonomy" id="2479847"/>
    <lineage>
        <taxon>Bacteria</taxon>
        <taxon>Pseudomonadati</taxon>
        <taxon>Bacteroidota</taxon>
        <taxon>Flavobacteriia</taxon>
        <taxon>Flavobacteriales</taxon>
        <taxon>Flavobacteriaceae</taxon>
        <taxon>Dokdonia</taxon>
    </lineage>
</organism>
<keyword evidence="4" id="KW-0808">Transferase</keyword>
<evidence type="ECO:0000256" key="2">
    <source>
        <dbReference type="ARBA" id="ARBA00005189"/>
    </source>
</evidence>
<dbReference type="InterPro" id="IPR015421">
    <property type="entry name" value="PyrdxlP-dep_Trfase_major"/>
</dbReference>
<dbReference type="GO" id="GO:0030170">
    <property type="term" value="F:pyridoxal phosphate binding"/>
    <property type="evidence" value="ECO:0007669"/>
    <property type="project" value="InterPro"/>
</dbReference>
<evidence type="ECO:0000256" key="5">
    <source>
        <dbReference type="ARBA" id="ARBA00022898"/>
    </source>
</evidence>
<gene>
    <name evidence="8" type="ORF">EAX61_14325</name>
</gene>